<evidence type="ECO:0000313" key="2">
    <source>
        <dbReference type="EMBL" id="TNV81897.1"/>
    </source>
</evidence>
<organism evidence="2 3">
    <name type="scientific">Halteria grandinella</name>
    <dbReference type="NCBI Taxonomy" id="5974"/>
    <lineage>
        <taxon>Eukaryota</taxon>
        <taxon>Sar</taxon>
        <taxon>Alveolata</taxon>
        <taxon>Ciliophora</taxon>
        <taxon>Intramacronucleata</taxon>
        <taxon>Spirotrichea</taxon>
        <taxon>Stichotrichia</taxon>
        <taxon>Sporadotrichida</taxon>
        <taxon>Halteriidae</taxon>
        <taxon>Halteria</taxon>
    </lineage>
</organism>
<proteinExistence type="predicted"/>
<evidence type="ECO:0000256" key="1">
    <source>
        <dbReference type="SAM" id="Phobius"/>
    </source>
</evidence>
<comment type="caution">
    <text evidence="2">The sequence shown here is derived from an EMBL/GenBank/DDBJ whole genome shotgun (WGS) entry which is preliminary data.</text>
</comment>
<keyword evidence="1" id="KW-1133">Transmembrane helix</keyword>
<dbReference type="Proteomes" id="UP000785679">
    <property type="component" value="Unassembled WGS sequence"/>
</dbReference>
<accession>A0A8J8NUK9</accession>
<keyword evidence="1" id="KW-0812">Transmembrane</keyword>
<feature type="transmembrane region" description="Helical" evidence="1">
    <location>
        <begin position="16"/>
        <end position="37"/>
    </location>
</feature>
<name>A0A8J8NUK9_HALGN</name>
<gene>
    <name evidence="2" type="ORF">FGO68_gene14471</name>
</gene>
<evidence type="ECO:0000313" key="3">
    <source>
        <dbReference type="Proteomes" id="UP000785679"/>
    </source>
</evidence>
<keyword evidence="1" id="KW-0472">Membrane</keyword>
<sequence>MLMISSRLSDMKRQSYSLLMCSVNSFLVPLSVLVIPLRSFITILRLIFDFLTLQIFSVVITKQRSCTQLNILIFFILSLKSKMAEHLHELGLKGETEVVRRIQGHLTFRV</sequence>
<reference evidence="2" key="1">
    <citation type="submission" date="2019-06" db="EMBL/GenBank/DDBJ databases">
        <authorList>
            <person name="Zheng W."/>
        </authorList>
    </citation>
    <scope>NUCLEOTIDE SEQUENCE</scope>
    <source>
        <strain evidence="2">QDHG01</strain>
    </source>
</reference>
<dbReference type="EMBL" id="RRYP01005594">
    <property type="protein sequence ID" value="TNV81897.1"/>
    <property type="molecule type" value="Genomic_DNA"/>
</dbReference>
<dbReference type="AlphaFoldDB" id="A0A8J8NUK9"/>
<protein>
    <submittedName>
        <fullName evidence="2">Uncharacterized protein</fullName>
    </submittedName>
</protein>
<keyword evidence="3" id="KW-1185">Reference proteome</keyword>